<name>A0A963Z5G8_9PROT</name>
<evidence type="ECO:0000313" key="1">
    <source>
        <dbReference type="EMBL" id="MCB8882188.1"/>
    </source>
</evidence>
<dbReference type="EMBL" id="JAESVA010000006">
    <property type="protein sequence ID" value="MCB8882188.1"/>
    <property type="molecule type" value="Genomic_DNA"/>
</dbReference>
<evidence type="ECO:0000313" key="2">
    <source>
        <dbReference type="Proteomes" id="UP000721844"/>
    </source>
</evidence>
<accession>A0A963Z5G8</accession>
<organism evidence="1 2">
    <name type="scientific">Acidisoma cellulosilyticum</name>
    <dbReference type="NCBI Taxonomy" id="2802395"/>
    <lineage>
        <taxon>Bacteria</taxon>
        <taxon>Pseudomonadati</taxon>
        <taxon>Pseudomonadota</taxon>
        <taxon>Alphaproteobacteria</taxon>
        <taxon>Acetobacterales</taxon>
        <taxon>Acidocellaceae</taxon>
        <taxon>Acidisoma</taxon>
    </lineage>
</organism>
<dbReference type="AlphaFoldDB" id="A0A963Z5G8"/>
<dbReference type="RefSeq" id="WP_227308852.1">
    <property type="nucleotide sequence ID" value="NZ_JAESVA010000006.1"/>
</dbReference>
<protein>
    <submittedName>
        <fullName evidence="1">Uncharacterized protein</fullName>
    </submittedName>
</protein>
<gene>
    <name evidence="1" type="ORF">ACELLULO517_18220</name>
</gene>
<reference evidence="1 2" key="1">
    <citation type="journal article" date="2021" name="Microorganisms">
        <title>Acidisoma silvae sp. nov. and Acidisomacellulosilytica sp. nov., Two Acidophilic Bacteria Isolated from Decaying Wood, Hydrolyzing Cellulose and Producing Poly-3-hydroxybutyrate.</title>
        <authorList>
            <person name="Mieszkin S."/>
            <person name="Pouder E."/>
            <person name="Uroz S."/>
            <person name="Simon-Colin C."/>
            <person name="Alain K."/>
        </authorList>
    </citation>
    <scope>NUCLEOTIDE SEQUENCE [LARGE SCALE GENOMIC DNA]</scope>
    <source>
        <strain evidence="1 2">HW T5.17</strain>
    </source>
</reference>
<comment type="caution">
    <text evidence="1">The sequence shown here is derived from an EMBL/GenBank/DDBJ whole genome shotgun (WGS) entry which is preliminary data.</text>
</comment>
<sequence length="147" mass="16427">MTSPINGAYAEVLFKNRRKNTHIAWVDEVSLTREVLSSAVLNANSSFEITEFDSIDDCLLHREQVFDTIIYHSHQVEFTDFCDVETLSDAYPGASIILVSDASTLDKLVLNRTLESGASTYFLSRVTSIAVFVEALEFANARRNVTV</sequence>
<dbReference type="Proteomes" id="UP000721844">
    <property type="component" value="Unassembled WGS sequence"/>
</dbReference>
<proteinExistence type="predicted"/>
<keyword evidence="2" id="KW-1185">Reference proteome</keyword>